<sequence>MYFTEALAVLVRRWYVVLICGIAVTGGLFLAVKEVPTQYQASGEVLLLLPPTATGKGTPSNPYLNLQPGLTTMATITASELNSKPVHREVEKAGFTSDYAIGVSPDTGPLLLVTVKDIAPEEAAATRDEVIRRVTQQLDTLQRGLEVPETQRVYSRRSDSSRPAEAVPGAKIRACAVIGGGGLVATILIVFLVDRIARRFRRRRTAEQVEPDPAETEEHHRLKLARSVSDVDVDVDDDRRPGKARDAAR</sequence>
<reference evidence="4" key="1">
    <citation type="journal article" date="2019" name="Int. J. Syst. Evol. Microbiol.">
        <title>The Global Catalogue of Microorganisms (GCM) 10K type strain sequencing project: providing services to taxonomists for standard genome sequencing and annotation.</title>
        <authorList>
            <consortium name="The Broad Institute Genomics Platform"/>
            <consortium name="The Broad Institute Genome Sequencing Center for Infectious Disease"/>
            <person name="Wu L."/>
            <person name="Ma J."/>
        </authorList>
    </citation>
    <scope>NUCLEOTIDE SEQUENCE [LARGE SCALE GENOMIC DNA]</scope>
    <source>
        <strain evidence="4">JCM 18532</strain>
    </source>
</reference>
<organism evidence="3 4">
    <name type="scientific">Nocardioides endophyticus</name>
    <dbReference type="NCBI Taxonomy" id="1353775"/>
    <lineage>
        <taxon>Bacteria</taxon>
        <taxon>Bacillati</taxon>
        <taxon>Actinomycetota</taxon>
        <taxon>Actinomycetes</taxon>
        <taxon>Propionibacteriales</taxon>
        <taxon>Nocardioidaceae</taxon>
        <taxon>Nocardioides</taxon>
    </lineage>
</organism>
<keyword evidence="4" id="KW-1185">Reference proteome</keyword>
<dbReference type="Proteomes" id="UP001499882">
    <property type="component" value="Unassembled WGS sequence"/>
</dbReference>
<keyword evidence="2" id="KW-1133">Transmembrane helix</keyword>
<name>A0ABP8ZNY4_9ACTN</name>
<keyword evidence="2" id="KW-0472">Membrane</keyword>
<keyword evidence="2" id="KW-0812">Transmembrane</keyword>
<feature type="transmembrane region" description="Helical" evidence="2">
    <location>
        <begin position="170"/>
        <end position="193"/>
    </location>
</feature>
<proteinExistence type="predicted"/>
<dbReference type="RefSeq" id="WP_345530281.1">
    <property type="nucleotide sequence ID" value="NZ_BAABKN010000043.1"/>
</dbReference>
<evidence type="ECO:0000313" key="4">
    <source>
        <dbReference type="Proteomes" id="UP001499882"/>
    </source>
</evidence>
<gene>
    <name evidence="3" type="ORF">GCM10023350_54000</name>
</gene>
<protein>
    <recommendedName>
        <fullName evidence="5">Polysaccharide chain length determinant N-terminal domain-containing protein</fullName>
    </recommendedName>
</protein>
<comment type="caution">
    <text evidence="3">The sequence shown here is derived from an EMBL/GenBank/DDBJ whole genome shotgun (WGS) entry which is preliminary data.</text>
</comment>
<evidence type="ECO:0000313" key="3">
    <source>
        <dbReference type="EMBL" id="GAA4760869.1"/>
    </source>
</evidence>
<feature type="compositionally biased region" description="Basic and acidic residues" evidence="1">
    <location>
        <begin position="237"/>
        <end position="249"/>
    </location>
</feature>
<evidence type="ECO:0000256" key="2">
    <source>
        <dbReference type="SAM" id="Phobius"/>
    </source>
</evidence>
<evidence type="ECO:0000256" key="1">
    <source>
        <dbReference type="SAM" id="MobiDB-lite"/>
    </source>
</evidence>
<accession>A0ABP8ZNY4</accession>
<evidence type="ECO:0008006" key="5">
    <source>
        <dbReference type="Google" id="ProtNLM"/>
    </source>
</evidence>
<feature type="transmembrane region" description="Helical" evidence="2">
    <location>
        <begin position="12"/>
        <end position="32"/>
    </location>
</feature>
<feature type="region of interest" description="Disordered" evidence="1">
    <location>
        <begin position="203"/>
        <end position="249"/>
    </location>
</feature>
<dbReference type="EMBL" id="BAABKN010000043">
    <property type="protein sequence ID" value="GAA4760869.1"/>
    <property type="molecule type" value="Genomic_DNA"/>
</dbReference>